<evidence type="ECO:0000313" key="2">
    <source>
        <dbReference type="Proteomes" id="UP000014254"/>
    </source>
</evidence>
<dbReference type="OrthoDB" id="2385582at2759"/>
<dbReference type="Proteomes" id="UP000014254">
    <property type="component" value="Unassembled WGS sequence"/>
</dbReference>
<dbReference type="EMBL" id="KE124041">
    <property type="protein sequence ID" value="EPB84348.1"/>
    <property type="molecule type" value="Genomic_DNA"/>
</dbReference>
<protein>
    <submittedName>
        <fullName evidence="1">Uncharacterized protein</fullName>
    </submittedName>
</protein>
<organism evidence="1 2">
    <name type="scientific">Mucor circinelloides f. circinelloides (strain 1006PhL)</name>
    <name type="common">Mucormycosis agent</name>
    <name type="synonym">Calyptromyces circinelloides</name>
    <dbReference type="NCBI Taxonomy" id="1220926"/>
    <lineage>
        <taxon>Eukaryota</taxon>
        <taxon>Fungi</taxon>
        <taxon>Fungi incertae sedis</taxon>
        <taxon>Mucoromycota</taxon>
        <taxon>Mucoromycotina</taxon>
        <taxon>Mucoromycetes</taxon>
        <taxon>Mucorales</taxon>
        <taxon>Mucorineae</taxon>
        <taxon>Mucoraceae</taxon>
        <taxon>Mucor</taxon>
    </lineage>
</organism>
<name>S2JP16_MUCC1</name>
<accession>S2JP16</accession>
<reference evidence="2" key="1">
    <citation type="submission" date="2013-05" db="EMBL/GenBank/DDBJ databases">
        <title>The Genome sequence of Mucor circinelloides f. circinelloides 1006PhL.</title>
        <authorList>
            <consortium name="The Broad Institute Genomics Platform"/>
            <person name="Cuomo C."/>
            <person name="Earl A."/>
            <person name="Findley K."/>
            <person name="Lee S.C."/>
            <person name="Walker B."/>
            <person name="Young S."/>
            <person name="Zeng Q."/>
            <person name="Gargeya S."/>
            <person name="Fitzgerald M."/>
            <person name="Haas B."/>
            <person name="Abouelleil A."/>
            <person name="Allen A.W."/>
            <person name="Alvarado L."/>
            <person name="Arachchi H.M."/>
            <person name="Berlin A.M."/>
            <person name="Chapman S.B."/>
            <person name="Gainer-Dewar J."/>
            <person name="Goldberg J."/>
            <person name="Griggs A."/>
            <person name="Gujja S."/>
            <person name="Hansen M."/>
            <person name="Howarth C."/>
            <person name="Imamovic A."/>
            <person name="Ireland A."/>
            <person name="Larimer J."/>
            <person name="McCowan C."/>
            <person name="Murphy C."/>
            <person name="Pearson M."/>
            <person name="Poon T.W."/>
            <person name="Priest M."/>
            <person name="Roberts A."/>
            <person name="Saif S."/>
            <person name="Shea T."/>
            <person name="Sisk P."/>
            <person name="Sykes S."/>
            <person name="Wortman J."/>
            <person name="Nusbaum C."/>
            <person name="Birren B."/>
        </authorList>
    </citation>
    <scope>NUCLEOTIDE SEQUENCE [LARGE SCALE GENOMIC DNA]</scope>
    <source>
        <strain evidence="2">1006PhL</strain>
    </source>
</reference>
<sequence length="200" mass="23001">MIIDPEDKTYIKEEGVFTEQEISEIKSTRLKNYIERLPDDFAEYLNKFNPSSTEELREQLRIANGWESHYNIDESHNLDWLKHTIHDANMMRLEAFCLGVPQMGQVNKKEGGSIAIMSMELPILDICNIQRTSILPQKPIDFVAKGKLYQYIGQNWDRCTVMVAPEAFVEKAKAFVKKETGEDIELPLPVSSTKTVASFR</sequence>
<evidence type="ECO:0000313" key="1">
    <source>
        <dbReference type="EMBL" id="EPB84348.1"/>
    </source>
</evidence>
<dbReference type="InParanoid" id="S2JP16"/>
<dbReference type="VEuPathDB" id="FungiDB:HMPREF1544_08867"/>
<keyword evidence="2" id="KW-1185">Reference proteome</keyword>
<gene>
    <name evidence="1" type="ORF">HMPREF1544_08867</name>
</gene>
<dbReference type="AlphaFoldDB" id="S2JP16"/>
<proteinExistence type="predicted"/>